<comment type="caution">
    <text evidence="1">The sequence shown here is derived from an EMBL/GenBank/DDBJ whole genome shotgun (WGS) entry which is preliminary data.</text>
</comment>
<keyword evidence="2" id="KW-1185">Reference proteome</keyword>
<reference evidence="1" key="1">
    <citation type="submission" date="2022-01" db="EMBL/GenBank/DDBJ databases">
        <title>Genome Sequence Resource for Two Populations of Ditylenchus destructor, the Migratory Endoparasitic Phytonematode.</title>
        <authorList>
            <person name="Zhang H."/>
            <person name="Lin R."/>
            <person name="Xie B."/>
        </authorList>
    </citation>
    <scope>NUCLEOTIDE SEQUENCE</scope>
    <source>
        <strain evidence="1">BazhouSP</strain>
    </source>
</reference>
<evidence type="ECO:0000313" key="2">
    <source>
        <dbReference type="Proteomes" id="UP001201812"/>
    </source>
</evidence>
<dbReference type="EMBL" id="JAKKPZ010000018">
    <property type="protein sequence ID" value="KAI1712538.1"/>
    <property type="molecule type" value="Genomic_DNA"/>
</dbReference>
<organism evidence="1 2">
    <name type="scientific">Ditylenchus destructor</name>
    <dbReference type="NCBI Taxonomy" id="166010"/>
    <lineage>
        <taxon>Eukaryota</taxon>
        <taxon>Metazoa</taxon>
        <taxon>Ecdysozoa</taxon>
        <taxon>Nematoda</taxon>
        <taxon>Chromadorea</taxon>
        <taxon>Rhabditida</taxon>
        <taxon>Tylenchina</taxon>
        <taxon>Tylenchomorpha</taxon>
        <taxon>Sphaerularioidea</taxon>
        <taxon>Anguinidae</taxon>
        <taxon>Anguininae</taxon>
        <taxon>Ditylenchus</taxon>
    </lineage>
</organism>
<accession>A0AAD4R009</accession>
<protein>
    <submittedName>
        <fullName evidence="1">Uncharacterized protein</fullName>
    </submittedName>
</protein>
<name>A0AAD4R009_9BILA</name>
<proteinExistence type="predicted"/>
<gene>
    <name evidence="1" type="ORF">DdX_09630</name>
</gene>
<evidence type="ECO:0000313" key="1">
    <source>
        <dbReference type="EMBL" id="KAI1712538.1"/>
    </source>
</evidence>
<dbReference type="AlphaFoldDB" id="A0AAD4R009"/>
<sequence>MPAASFMERRALFSNALALVGPWSGPETLYRYPEMDPGQVDYSRNIFCYAAKEHPELESAGELMFTYVCNSFLEEELMNNTHIYRPVSVTLSML</sequence>
<dbReference type="Proteomes" id="UP001201812">
    <property type="component" value="Unassembled WGS sequence"/>
</dbReference>